<organism evidence="1 2">
    <name type="scientific">Flavobacterium succinicans</name>
    <dbReference type="NCBI Taxonomy" id="29536"/>
    <lineage>
        <taxon>Bacteria</taxon>
        <taxon>Pseudomonadati</taxon>
        <taxon>Bacteroidota</taxon>
        <taxon>Flavobacteriia</taxon>
        <taxon>Flavobacteriales</taxon>
        <taxon>Flavobacteriaceae</taxon>
        <taxon>Flavobacterium</taxon>
    </lineage>
</organism>
<dbReference type="InterPro" id="IPR025935">
    <property type="entry name" value="AbiH"/>
</dbReference>
<dbReference type="eggNOG" id="ENOG5033616">
    <property type="taxonomic scope" value="Bacteria"/>
</dbReference>
<dbReference type="RefSeq" id="WP_024980525.1">
    <property type="nucleotide sequence ID" value="NZ_FOUT01000001.1"/>
</dbReference>
<dbReference type="EMBL" id="FOUT01000001">
    <property type="protein sequence ID" value="SFM45721.1"/>
    <property type="molecule type" value="Genomic_DNA"/>
</dbReference>
<accession>A0A1I4R0E6</accession>
<dbReference type="Pfam" id="PF14253">
    <property type="entry name" value="AbiH"/>
    <property type="match status" value="1"/>
</dbReference>
<evidence type="ECO:0000313" key="1">
    <source>
        <dbReference type="EMBL" id="SFM45721.1"/>
    </source>
</evidence>
<protein>
    <submittedName>
        <fullName evidence="1">Bacteriophage abortive infection AbiH</fullName>
    </submittedName>
</protein>
<evidence type="ECO:0000313" key="2">
    <source>
        <dbReference type="Proteomes" id="UP000182961"/>
    </source>
</evidence>
<dbReference type="AlphaFoldDB" id="A0A1I4R0E6"/>
<proteinExistence type="predicted"/>
<sequence length="327" mass="38117">MNIVHIIGNGFDLNLDLKTSYKDFYNYYIKIKSKNENIELLKREIKSNSENWSDLELALGKFTAKIKTIEEFESIRQDIILNLSNYLKAIEESFDFKKINIGELLMCLSAPHRKLRNGDKRKFEEDYLSIKNEVTHIDTISFNYTSILDKLLIGQTNKQMSIANSLSNYSIIKPIKHIHGYLNERMIIGVNDNSQVFNEDFVKNIDFSEAFIKTEYNKAASHLVDDECIDLINNANIICVFGSSLGLTDKFWWELISDRLLKENCELIIYQRCPNIENNLYNNLISKEIRNIKDKFSSLKSNATKEEIDIIKQNIYVNINSDFFKIV</sequence>
<keyword evidence="2" id="KW-1185">Reference proteome</keyword>
<gene>
    <name evidence="1" type="ORF">SAMN05444143_101135</name>
</gene>
<name>A0A1I4R0E6_9FLAO</name>
<dbReference type="Proteomes" id="UP000182961">
    <property type="component" value="Unassembled WGS sequence"/>
</dbReference>
<reference evidence="2" key="1">
    <citation type="submission" date="2016-10" db="EMBL/GenBank/DDBJ databases">
        <authorList>
            <person name="Varghese N."/>
            <person name="Submissions S."/>
        </authorList>
    </citation>
    <scope>NUCLEOTIDE SEQUENCE [LARGE SCALE GENOMIC DNA]</scope>
    <source>
        <strain evidence="2">DSM 4002</strain>
    </source>
</reference>